<dbReference type="KEGG" id="wei:EQG49_01495"/>
<dbReference type="EMBL" id="CP037940">
    <property type="protein sequence ID" value="QBO35224.1"/>
    <property type="molecule type" value="Genomic_DNA"/>
</dbReference>
<name>A0A4P6YRG6_9LACO</name>
<protein>
    <submittedName>
        <fullName evidence="1">Uncharacterized protein</fullName>
    </submittedName>
</protein>
<evidence type="ECO:0000313" key="1">
    <source>
        <dbReference type="EMBL" id="QBO35224.1"/>
    </source>
</evidence>
<dbReference type="AlphaFoldDB" id="A0A4P6YRG6"/>
<proteinExistence type="predicted"/>
<keyword evidence="2" id="KW-1185">Reference proteome</keyword>
<dbReference type="OrthoDB" id="2151725at2"/>
<sequence length="122" mass="13285">MKLTTYQELAIGYNAHALANLRLPNEPTAHVSNGEETLDLTLTGDEVTMITISATDPKAKAYGTTFMAFEHGMDWGSINFYNAYKASLVQPNEVIIGKAHGLIAEHVFDGAGLIVKIYPDTK</sequence>
<dbReference type="RefSeq" id="WP_133362304.1">
    <property type="nucleotide sequence ID" value="NZ_CP037940.1"/>
</dbReference>
<accession>A0A4P6YRG6</accession>
<evidence type="ECO:0000313" key="2">
    <source>
        <dbReference type="Proteomes" id="UP000292886"/>
    </source>
</evidence>
<gene>
    <name evidence="1" type="ORF">EQG49_01495</name>
</gene>
<reference evidence="2" key="1">
    <citation type="submission" date="2019-03" db="EMBL/GenBank/DDBJ databases">
        <title>Weissella sp. 26KH-42 Genome sequencing.</title>
        <authorList>
            <person name="Heo J."/>
            <person name="Kim S.-J."/>
            <person name="Kim J.-S."/>
            <person name="Hong S.-B."/>
            <person name="Kwon S.-W."/>
        </authorList>
    </citation>
    <scope>NUCLEOTIDE SEQUENCE [LARGE SCALE GENOMIC DNA]</scope>
    <source>
        <strain evidence="2">26KH-42</strain>
    </source>
</reference>
<dbReference type="Proteomes" id="UP000292886">
    <property type="component" value="Chromosome"/>
</dbReference>
<organism evidence="1 2">
    <name type="scientific">Periweissella cryptocerci</name>
    <dbReference type="NCBI Taxonomy" id="2506420"/>
    <lineage>
        <taxon>Bacteria</taxon>
        <taxon>Bacillati</taxon>
        <taxon>Bacillota</taxon>
        <taxon>Bacilli</taxon>
        <taxon>Lactobacillales</taxon>
        <taxon>Lactobacillaceae</taxon>
        <taxon>Periweissella</taxon>
    </lineage>
</organism>